<dbReference type="AlphaFoldDB" id="A0A182CZN5"/>
<proteinExistence type="predicted"/>
<dbReference type="InterPro" id="IPR007076">
    <property type="entry name" value="TfoX_N"/>
</dbReference>
<reference evidence="3" key="1">
    <citation type="journal article" date="2015" name="Genome Announc.">
        <title>Complete Genome Sequence of the Bacteriochlorophyll b-Producing Photosynthetic Bacterium Blastochloris viridis.</title>
        <authorList>
            <person name="Tsukatani Y."/>
            <person name="Hirose Y."/>
            <person name="Harada J."/>
            <person name="Misawa N."/>
            <person name="Mori K."/>
            <person name="Inoue K."/>
            <person name="Tamiaki H."/>
        </authorList>
    </citation>
    <scope>NUCLEOTIDE SEQUENCE [LARGE SCALE GENOMIC DNA]</scope>
    <source>
        <strain evidence="3">DSM 133</strain>
    </source>
</reference>
<evidence type="ECO:0000259" key="2">
    <source>
        <dbReference type="Pfam" id="PF04993"/>
    </source>
</evidence>
<protein>
    <recommendedName>
        <fullName evidence="2">TfoX N-terminal domain-containing protein</fullName>
    </recommendedName>
</protein>
<evidence type="ECO:0000313" key="3">
    <source>
        <dbReference type="EMBL" id="BAR98594.1"/>
    </source>
</evidence>
<feature type="domain" description="TfoX N-terminal" evidence="2">
    <location>
        <begin position="26"/>
        <end position="109"/>
    </location>
</feature>
<dbReference type="Pfam" id="PF04993">
    <property type="entry name" value="TfoX_N"/>
    <property type="match status" value="1"/>
</dbReference>
<name>A0A182CZN5_BLAVI</name>
<evidence type="ECO:0000256" key="1">
    <source>
        <dbReference type="SAM" id="MobiDB-lite"/>
    </source>
</evidence>
<accession>A0A182CZN5</accession>
<gene>
    <name evidence="3" type="ORF">BV133_1001</name>
</gene>
<organism evidence="3">
    <name type="scientific">Blastochloris viridis</name>
    <name type="common">Rhodopseudomonas viridis</name>
    <dbReference type="NCBI Taxonomy" id="1079"/>
    <lineage>
        <taxon>Bacteria</taxon>
        <taxon>Pseudomonadati</taxon>
        <taxon>Pseudomonadota</taxon>
        <taxon>Alphaproteobacteria</taxon>
        <taxon>Hyphomicrobiales</taxon>
        <taxon>Blastochloridaceae</taxon>
        <taxon>Blastochloris</taxon>
    </lineage>
</organism>
<dbReference type="Gene3D" id="3.30.1460.30">
    <property type="entry name" value="YgaC/TfoX-N like chaperone"/>
    <property type="match status" value="1"/>
</dbReference>
<dbReference type="EMBL" id="AP014854">
    <property type="protein sequence ID" value="BAR98594.1"/>
    <property type="molecule type" value="Genomic_DNA"/>
</dbReference>
<sequence length="133" mass="14260">MMGPFDAKVLRGRIEAVLGPEAHALEIAFRPMFGGITGYAFGRNFVSLSDVGLALKLGADDRAALLALGGRPLQYDPGGPVSKSSVVVPDDVLGDDARLGEWLRRSIAFCRAAPATPRRPRARPAKQPPRREP</sequence>
<feature type="region of interest" description="Disordered" evidence="1">
    <location>
        <begin position="113"/>
        <end position="133"/>
    </location>
</feature>
<dbReference type="SUPFAM" id="SSF159894">
    <property type="entry name" value="YgaC/TfoX-N like"/>
    <property type="match status" value="1"/>
</dbReference>